<protein>
    <submittedName>
        <fullName evidence="12">LAQU0S02e02366g1_1</fullName>
    </submittedName>
</protein>
<dbReference type="AlphaFoldDB" id="A0A0P1KP14"/>
<dbReference type="InterPro" id="IPR054753">
    <property type="entry name" value="MMS21_N"/>
</dbReference>
<dbReference type="Gene3D" id="3.30.40.10">
    <property type="entry name" value="Zinc/RING finger domain, C3HC4 (zinc finger)"/>
    <property type="match status" value="1"/>
</dbReference>
<evidence type="ECO:0000256" key="8">
    <source>
        <dbReference type="ARBA" id="ARBA00022833"/>
    </source>
</evidence>
<keyword evidence="8" id="KW-0862">Zinc</keyword>
<feature type="domain" description="SP-RING-type" evidence="11">
    <location>
        <begin position="166"/>
        <end position="253"/>
    </location>
</feature>
<dbReference type="PROSITE" id="PS51044">
    <property type="entry name" value="ZF_SP_RING"/>
    <property type="match status" value="1"/>
</dbReference>
<evidence type="ECO:0000313" key="13">
    <source>
        <dbReference type="Proteomes" id="UP000236544"/>
    </source>
</evidence>
<comment type="similarity">
    <text evidence="3">Belongs to the NSE2 family.</text>
</comment>
<dbReference type="GO" id="GO:0008270">
    <property type="term" value="F:zinc ion binding"/>
    <property type="evidence" value="ECO:0007669"/>
    <property type="project" value="UniProtKB-KW"/>
</dbReference>
<evidence type="ECO:0000256" key="6">
    <source>
        <dbReference type="ARBA" id="ARBA00022771"/>
    </source>
</evidence>
<evidence type="ECO:0000256" key="3">
    <source>
        <dbReference type="ARBA" id="ARBA00008212"/>
    </source>
</evidence>
<dbReference type="Pfam" id="PF22326">
    <property type="entry name" value="MMS21_N"/>
    <property type="match status" value="1"/>
</dbReference>
<dbReference type="OrthoDB" id="756301at2759"/>
<evidence type="ECO:0000256" key="4">
    <source>
        <dbReference type="ARBA" id="ARBA00022679"/>
    </source>
</evidence>
<dbReference type="InterPro" id="IPR013083">
    <property type="entry name" value="Znf_RING/FYVE/PHD"/>
</dbReference>
<evidence type="ECO:0000256" key="5">
    <source>
        <dbReference type="ARBA" id="ARBA00022723"/>
    </source>
</evidence>
<dbReference type="Gene3D" id="1.20.120.1010">
    <property type="match status" value="1"/>
</dbReference>
<dbReference type="CDD" id="cd16651">
    <property type="entry name" value="SPL-RING_NSE2"/>
    <property type="match status" value="1"/>
</dbReference>
<comment type="subcellular location">
    <subcellularLocation>
        <location evidence="1">Nucleus</location>
    </subcellularLocation>
</comment>
<dbReference type="GO" id="GO:0061665">
    <property type="term" value="F:SUMO ligase activity"/>
    <property type="evidence" value="ECO:0007669"/>
    <property type="project" value="TreeGrafter"/>
</dbReference>
<dbReference type="GO" id="GO:0000724">
    <property type="term" value="P:double-strand break repair via homologous recombination"/>
    <property type="evidence" value="ECO:0007669"/>
    <property type="project" value="InterPro"/>
</dbReference>
<dbReference type="InterPro" id="IPR026846">
    <property type="entry name" value="Nse2(Mms21)"/>
</dbReference>
<evidence type="ECO:0000256" key="2">
    <source>
        <dbReference type="ARBA" id="ARBA00004718"/>
    </source>
</evidence>
<name>A0A0P1KP14_9SACH</name>
<gene>
    <name evidence="12" type="ORF">LAQU0_S02e02366g</name>
</gene>
<evidence type="ECO:0000259" key="11">
    <source>
        <dbReference type="PROSITE" id="PS51044"/>
    </source>
</evidence>
<dbReference type="GO" id="GO:0030915">
    <property type="term" value="C:Smc5-Smc6 complex"/>
    <property type="evidence" value="ECO:0007669"/>
    <property type="project" value="InterPro"/>
</dbReference>
<keyword evidence="9" id="KW-0539">Nucleus</keyword>
<keyword evidence="6 10" id="KW-0863">Zinc-finger</keyword>
<dbReference type="GO" id="GO:0016925">
    <property type="term" value="P:protein sumoylation"/>
    <property type="evidence" value="ECO:0007669"/>
    <property type="project" value="UniProtKB-UniPathway"/>
</dbReference>
<dbReference type="PANTHER" id="PTHR21330:SF1">
    <property type="entry name" value="E3 SUMO-PROTEIN LIGASE NSE2"/>
    <property type="match status" value="1"/>
</dbReference>
<dbReference type="EMBL" id="LN890542">
    <property type="protein sequence ID" value="CUS20962.1"/>
    <property type="molecule type" value="Genomic_DNA"/>
</dbReference>
<reference evidence="13" key="1">
    <citation type="submission" date="2015-10" db="EMBL/GenBank/DDBJ databases">
        <authorList>
            <person name="Devillers H."/>
        </authorList>
    </citation>
    <scope>NUCLEOTIDE SEQUENCE [LARGE SCALE GENOMIC DNA]</scope>
</reference>
<dbReference type="InterPro" id="IPR004181">
    <property type="entry name" value="Znf_MIZ"/>
</dbReference>
<keyword evidence="13" id="KW-1185">Reference proteome</keyword>
<proteinExistence type="inferred from homology"/>
<dbReference type="GO" id="GO:0005634">
    <property type="term" value="C:nucleus"/>
    <property type="evidence" value="ECO:0007669"/>
    <property type="project" value="UniProtKB-SubCell"/>
</dbReference>
<evidence type="ECO:0000256" key="1">
    <source>
        <dbReference type="ARBA" id="ARBA00004123"/>
    </source>
</evidence>
<evidence type="ECO:0000256" key="7">
    <source>
        <dbReference type="ARBA" id="ARBA00022786"/>
    </source>
</evidence>
<dbReference type="Proteomes" id="UP000236544">
    <property type="component" value="Unassembled WGS sequence"/>
</dbReference>
<keyword evidence="4" id="KW-0808">Transferase</keyword>
<evidence type="ECO:0000256" key="9">
    <source>
        <dbReference type="ARBA" id="ARBA00023242"/>
    </source>
</evidence>
<keyword evidence="5" id="KW-0479">Metal-binding</keyword>
<dbReference type="Pfam" id="PF11789">
    <property type="entry name" value="zf-Nse"/>
    <property type="match status" value="1"/>
</dbReference>
<comment type="pathway">
    <text evidence="2">Protein modification; protein sumoylation.</text>
</comment>
<evidence type="ECO:0000256" key="10">
    <source>
        <dbReference type="PROSITE-ProRule" id="PRU00452"/>
    </source>
</evidence>
<dbReference type="SUPFAM" id="SSF57850">
    <property type="entry name" value="RING/U-box"/>
    <property type="match status" value="1"/>
</dbReference>
<keyword evidence="7" id="KW-0833">Ubl conjugation pathway</keyword>
<sequence length="264" mass="29772">MSRETPKAVPESVPLHHTALQVFHDWRPSDISAILNETRSQFSQLLDQLTEVNATSPDMVDVLTETFSEFQRLEAQQSSLQNNIDLAKSKYRSQCEELPPVTWENWDAYLEGELRAPHLLHIFEETERDSEAQSLPPNSADELSRLYRALPHIAADPQCILPDEAVDDDVQIAGGQIELACPITCKSFQRPMISRKCGHVFDYAGIEQYLSAQPTRDCPQGACGQKVSLRDFVPDRLMELRCKITRAREGSSKAQRALENVVPV</sequence>
<accession>A0A0P1KP14</accession>
<organism evidence="12 13">
    <name type="scientific">Lachancea quebecensis</name>
    <dbReference type="NCBI Taxonomy" id="1654605"/>
    <lineage>
        <taxon>Eukaryota</taxon>
        <taxon>Fungi</taxon>
        <taxon>Dikarya</taxon>
        <taxon>Ascomycota</taxon>
        <taxon>Saccharomycotina</taxon>
        <taxon>Saccharomycetes</taxon>
        <taxon>Saccharomycetales</taxon>
        <taxon>Saccharomycetaceae</taxon>
        <taxon>Lachancea</taxon>
    </lineage>
</organism>
<dbReference type="UniPathway" id="UPA00886"/>
<dbReference type="PANTHER" id="PTHR21330">
    <property type="entry name" value="E3 SUMO-PROTEIN LIGASE NSE2"/>
    <property type="match status" value="1"/>
</dbReference>
<evidence type="ECO:0000313" key="12">
    <source>
        <dbReference type="EMBL" id="CUS20962.1"/>
    </source>
</evidence>